<gene>
    <name evidence="1" type="ORF">IPJ48_17955</name>
</gene>
<accession>A0A9D7F9R8</accession>
<dbReference type="Proteomes" id="UP000886602">
    <property type="component" value="Unassembled WGS sequence"/>
</dbReference>
<organism evidence="1 2">
    <name type="scientific">Candidatus Propionivibrio dominans</name>
    <dbReference type="NCBI Taxonomy" id="2954373"/>
    <lineage>
        <taxon>Bacteria</taxon>
        <taxon>Pseudomonadati</taxon>
        <taxon>Pseudomonadota</taxon>
        <taxon>Betaproteobacteria</taxon>
        <taxon>Rhodocyclales</taxon>
        <taxon>Rhodocyclaceae</taxon>
        <taxon>Propionivibrio</taxon>
    </lineage>
</organism>
<evidence type="ECO:0000313" key="2">
    <source>
        <dbReference type="Proteomes" id="UP000886602"/>
    </source>
</evidence>
<name>A0A9D7F9R8_9RHOO</name>
<protein>
    <submittedName>
        <fullName evidence="1">Uncharacterized protein</fullName>
    </submittedName>
</protein>
<comment type="caution">
    <text evidence="1">The sequence shown here is derived from an EMBL/GenBank/DDBJ whole genome shotgun (WGS) entry which is preliminary data.</text>
</comment>
<dbReference type="EMBL" id="JADJNC010000052">
    <property type="protein sequence ID" value="MBK7424810.1"/>
    <property type="molecule type" value="Genomic_DNA"/>
</dbReference>
<evidence type="ECO:0000313" key="1">
    <source>
        <dbReference type="EMBL" id="MBK7424810.1"/>
    </source>
</evidence>
<dbReference type="AlphaFoldDB" id="A0A9D7F9R8"/>
<sequence>MDPLAQCIQGDLHSASVAWKRSGIPDYIHQLIELMGFLGEKKRTEMLSFTLNAYSMTRFRHCTTRNAFMASRPAHPTDHEFSFRDRVRFSQKKPQSCLLVRSASPEKQGRAWGIC</sequence>
<proteinExistence type="predicted"/>
<reference evidence="1" key="1">
    <citation type="submission" date="2020-10" db="EMBL/GenBank/DDBJ databases">
        <title>Connecting structure to function with the recovery of over 1000 high-quality activated sludge metagenome-assembled genomes encoding full-length rRNA genes using long-read sequencing.</title>
        <authorList>
            <person name="Singleton C.M."/>
            <person name="Petriglieri F."/>
            <person name="Kristensen J.M."/>
            <person name="Kirkegaard R.H."/>
            <person name="Michaelsen T.Y."/>
            <person name="Andersen M.H."/>
            <person name="Karst S.M."/>
            <person name="Dueholm M.S."/>
            <person name="Nielsen P.H."/>
            <person name="Albertsen M."/>
        </authorList>
    </citation>
    <scope>NUCLEOTIDE SEQUENCE</scope>
    <source>
        <strain evidence="1">EsbW_18-Q3-R4-48_MAXAC.044</strain>
    </source>
</reference>